<dbReference type="InterPro" id="IPR013083">
    <property type="entry name" value="Znf_RING/FYVE/PHD"/>
</dbReference>
<dbReference type="GO" id="GO:0005634">
    <property type="term" value="C:nucleus"/>
    <property type="evidence" value="ECO:0007669"/>
    <property type="project" value="TreeGrafter"/>
</dbReference>
<dbReference type="Proteomes" id="UP001249851">
    <property type="component" value="Unassembled WGS sequence"/>
</dbReference>
<dbReference type="SUPFAM" id="SSF63570">
    <property type="entry name" value="PABC (PABP) domain"/>
    <property type="match status" value="2"/>
</dbReference>
<dbReference type="GO" id="GO:0034450">
    <property type="term" value="F:ubiquitin-ubiquitin ligase activity"/>
    <property type="evidence" value="ECO:0007669"/>
    <property type="project" value="TreeGrafter"/>
</dbReference>
<gene>
    <name evidence="7" type="ORF">P5673_007904</name>
</gene>
<keyword evidence="3" id="KW-0862">Zinc</keyword>
<dbReference type="Gene3D" id="1.10.1900.10">
    <property type="entry name" value="c-terminal domain of poly(a) binding protein"/>
    <property type="match status" value="2"/>
</dbReference>
<sequence>MDSGQVTELLECPVCFKQLDQTCKVLPCQHTFCGQCLREIVQGSKELRCPECRILVEKDVDDLPANIFLVRFLESLKLGQHRKESLDSMGKETGVVSVKDKQKLYAPRTQKQAEETIQLSGMHGISGYNTSVPPSEMHGIAWYNASVQPSGMQGIPGAGKVPCAWGICSLPPGGVHEQHPELGRPEGPNQGLQAIWKSPQARGPGRMPAQRPARKFGRYGKKQRWELSLAASVQSQEQVKQVIYIPGQEPLTTSMLASISPQEQKRIIGERLYPLIHATYPDQAGTITDMLLETDNAQLLHMLESLEAFAAKTQEAVSVLRMHRQEEIEAQRLTSSMLQLAAASPQDQKQIIGEHLYPLIEATHPEKAAKITGMLLELDILELMNMLESREALAAKTQEAVLVLRAYNAREEAQRKNGSPL</sequence>
<reference evidence="7" key="1">
    <citation type="journal article" date="2023" name="G3 (Bethesda)">
        <title>Whole genome assembly and annotation of the endangered Caribbean coral Acropora cervicornis.</title>
        <authorList>
            <person name="Selwyn J.D."/>
            <person name="Vollmer S.V."/>
        </authorList>
    </citation>
    <scope>NUCLEOTIDE SEQUENCE</scope>
    <source>
        <strain evidence="7">K2</strain>
    </source>
</reference>
<protein>
    <submittedName>
        <fullName evidence="7">E3 ubiquitin-protein ligase SH3RF1</fullName>
    </submittedName>
</protein>
<dbReference type="InterPro" id="IPR002004">
    <property type="entry name" value="PABP_HYD_C"/>
</dbReference>
<evidence type="ECO:0000256" key="2">
    <source>
        <dbReference type="ARBA" id="ARBA00022771"/>
    </source>
</evidence>
<accession>A0AAD9QV71</accession>
<dbReference type="GO" id="GO:0000209">
    <property type="term" value="P:protein polyubiquitination"/>
    <property type="evidence" value="ECO:0007669"/>
    <property type="project" value="TreeGrafter"/>
</dbReference>
<keyword evidence="2 4" id="KW-0863">Zinc-finger</keyword>
<dbReference type="Pfam" id="PF00658">
    <property type="entry name" value="MLLE"/>
    <property type="match status" value="2"/>
</dbReference>
<dbReference type="PROSITE" id="PS50089">
    <property type="entry name" value="ZF_RING_2"/>
    <property type="match status" value="1"/>
</dbReference>
<dbReference type="SUPFAM" id="SSF57850">
    <property type="entry name" value="RING/U-box"/>
    <property type="match status" value="1"/>
</dbReference>
<feature type="domain" description="PABC" evidence="6">
    <location>
        <begin position="248"/>
        <end position="325"/>
    </location>
</feature>
<dbReference type="InterPro" id="IPR018957">
    <property type="entry name" value="Znf_C3HC4_RING-type"/>
</dbReference>
<dbReference type="GO" id="GO:0008270">
    <property type="term" value="F:zinc ion binding"/>
    <property type="evidence" value="ECO:0007669"/>
    <property type="project" value="UniProtKB-KW"/>
</dbReference>
<evidence type="ECO:0000259" key="5">
    <source>
        <dbReference type="PROSITE" id="PS50089"/>
    </source>
</evidence>
<dbReference type="Gene3D" id="3.30.40.10">
    <property type="entry name" value="Zinc/RING finger domain, C3HC4 (zinc finger)"/>
    <property type="match status" value="1"/>
</dbReference>
<dbReference type="SMART" id="SM00517">
    <property type="entry name" value="PolyA"/>
    <property type="match status" value="2"/>
</dbReference>
<dbReference type="PANTHER" id="PTHR46276:SF1">
    <property type="entry name" value="E3 UBIQUITIN-PROTEIN LIGASE UBR5"/>
    <property type="match status" value="1"/>
</dbReference>
<dbReference type="EMBL" id="JARQWQ010000013">
    <property type="protein sequence ID" value="KAK2567999.1"/>
    <property type="molecule type" value="Genomic_DNA"/>
</dbReference>
<organism evidence="7 8">
    <name type="scientific">Acropora cervicornis</name>
    <name type="common">Staghorn coral</name>
    <dbReference type="NCBI Taxonomy" id="6130"/>
    <lineage>
        <taxon>Eukaryota</taxon>
        <taxon>Metazoa</taxon>
        <taxon>Cnidaria</taxon>
        <taxon>Anthozoa</taxon>
        <taxon>Hexacorallia</taxon>
        <taxon>Scleractinia</taxon>
        <taxon>Astrocoeniina</taxon>
        <taxon>Acroporidae</taxon>
        <taxon>Acropora</taxon>
    </lineage>
</organism>
<reference evidence="7" key="2">
    <citation type="journal article" date="2023" name="Science">
        <title>Genomic signatures of disease resistance in endangered staghorn corals.</title>
        <authorList>
            <person name="Vollmer S.V."/>
            <person name="Selwyn J.D."/>
            <person name="Despard B.A."/>
            <person name="Roesel C.L."/>
        </authorList>
    </citation>
    <scope>NUCLEOTIDE SEQUENCE</scope>
    <source>
        <strain evidence="7">K2</strain>
    </source>
</reference>
<dbReference type="Pfam" id="PF00097">
    <property type="entry name" value="zf-C3HC4"/>
    <property type="match status" value="1"/>
</dbReference>
<dbReference type="GO" id="GO:0003723">
    <property type="term" value="F:RNA binding"/>
    <property type="evidence" value="ECO:0007669"/>
    <property type="project" value="InterPro"/>
</dbReference>
<feature type="domain" description="PABC" evidence="6">
    <location>
        <begin position="332"/>
        <end position="409"/>
    </location>
</feature>
<evidence type="ECO:0000313" key="8">
    <source>
        <dbReference type="Proteomes" id="UP001249851"/>
    </source>
</evidence>
<evidence type="ECO:0000256" key="1">
    <source>
        <dbReference type="ARBA" id="ARBA00022723"/>
    </source>
</evidence>
<keyword evidence="1" id="KW-0479">Metal-binding</keyword>
<evidence type="ECO:0000256" key="3">
    <source>
        <dbReference type="ARBA" id="ARBA00022833"/>
    </source>
</evidence>
<comment type="caution">
    <text evidence="7">The sequence shown here is derived from an EMBL/GenBank/DDBJ whole genome shotgun (WGS) entry which is preliminary data.</text>
</comment>
<keyword evidence="8" id="KW-1185">Reference proteome</keyword>
<dbReference type="FunFam" id="3.30.40.10:FF:000077">
    <property type="entry name" value="E3 ubiquitin-protein ligase SH3RF1 isoform X1"/>
    <property type="match status" value="1"/>
</dbReference>
<proteinExistence type="predicted"/>
<dbReference type="AlphaFoldDB" id="A0AAD9QV71"/>
<feature type="domain" description="RING-type" evidence="5">
    <location>
        <begin position="12"/>
        <end position="53"/>
    </location>
</feature>
<dbReference type="GO" id="GO:0090263">
    <property type="term" value="P:positive regulation of canonical Wnt signaling pathway"/>
    <property type="evidence" value="ECO:0007669"/>
    <property type="project" value="TreeGrafter"/>
</dbReference>
<dbReference type="PROSITE" id="PS51309">
    <property type="entry name" value="PABC"/>
    <property type="match status" value="2"/>
</dbReference>
<dbReference type="PANTHER" id="PTHR46276">
    <property type="entry name" value="E3 UBIQUITIN-PROTEIN LIGASE UBR5"/>
    <property type="match status" value="1"/>
</dbReference>
<dbReference type="PROSITE" id="PS00518">
    <property type="entry name" value="ZF_RING_1"/>
    <property type="match status" value="1"/>
</dbReference>
<dbReference type="InterPro" id="IPR001841">
    <property type="entry name" value="Znf_RING"/>
</dbReference>
<dbReference type="SMART" id="SM00184">
    <property type="entry name" value="RING"/>
    <property type="match status" value="1"/>
</dbReference>
<name>A0AAD9QV71_ACRCE</name>
<evidence type="ECO:0000313" key="7">
    <source>
        <dbReference type="EMBL" id="KAK2567999.1"/>
    </source>
</evidence>
<dbReference type="InterPro" id="IPR017907">
    <property type="entry name" value="Znf_RING_CS"/>
</dbReference>
<evidence type="ECO:0000256" key="4">
    <source>
        <dbReference type="PROSITE-ProRule" id="PRU00175"/>
    </source>
</evidence>
<evidence type="ECO:0000259" key="6">
    <source>
        <dbReference type="PROSITE" id="PS51309"/>
    </source>
</evidence>
<dbReference type="GO" id="GO:0005737">
    <property type="term" value="C:cytoplasm"/>
    <property type="evidence" value="ECO:0007669"/>
    <property type="project" value="TreeGrafter"/>
</dbReference>
<dbReference type="InterPro" id="IPR036053">
    <property type="entry name" value="PABP-dom"/>
</dbReference>